<dbReference type="PROSITE" id="PS51767">
    <property type="entry name" value="PEPTIDASE_A1"/>
    <property type="match status" value="1"/>
</dbReference>
<gene>
    <name evidence="9" type="ORF">BMR1_03g00915</name>
</gene>
<evidence type="ECO:0000313" key="9">
    <source>
        <dbReference type="EMBL" id="SJK86292.1"/>
    </source>
</evidence>
<evidence type="ECO:0000256" key="2">
    <source>
        <dbReference type="ARBA" id="ARBA00022670"/>
    </source>
</evidence>
<accession>A0A1R4ABA2</accession>
<evidence type="ECO:0000313" key="10">
    <source>
        <dbReference type="Proteomes" id="UP000002899"/>
    </source>
</evidence>
<dbReference type="PANTHER" id="PTHR47966:SF51">
    <property type="entry name" value="BETA-SITE APP-CLEAVING ENZYME, ISOFORM A-RELATED"/>
    <property type="match status" value="1"/>
</dbReference>
<keyword evidence="4 9" id="KW-0378">Hydrolase</keyword>
<keyword evidence="3" id="KW-0064">Aspartyl protease</keyword>
<sequence length="489" mass="54425">MDSTDFTVLNLIFVCRIILASHGHCDGGGYHIIRLDSIKSDISLLEITENNFRMGKVNFVTRGGGLAGSLGHTPTATPTSRTPIHGPINQSVARPGTAEAPAKCNLREIHHHPPGLDNIPNGAESHVGVVYAPIEHLRDSQFVGELLVGTPGQKIKPLFDTGSANTWIISTECNLPTCKKVPQFDPFKSKTFRRNELKDMLTVYFGTGMIMGHFASETVEFCGTILNDQNIALIQYQGPSDRGANSSNIFEKLKFQGLFGLAFPEMSATGDTVFQNFVKKRNLTPEFAFYISPTNLKPSFLLIGGVDRRFYEGELKMAQVVRKHYWEVALTQLWVGDTMLCCENEQDSTILREESDQNNDAQSTIEKSYVIVDSGTSFNSLPHRDYERFIKLVPSIPAASFSADKIASYPTIKYVLGDIVLKLKPTDYMVLHDGFYRAGFIQIDIPSQFGRAYILGSNIFMKRYFTVFRHAHNGNPPMIGFAESKGSWV</sequence>
<dbReference type="OrthoDB" id="771136at2759"/>
<evidence type="ECO:0000256" key="3">
    <source>
        <dbReference type="ARBA" id="ARBA00022750"/>
    </source>
</evidence>
<evidence type="ECO:0000256" key="7">
    <source>
        <dbReference type="SAM" id="SignalP"/>
    </source>
</evidence>
<keyword evidence="6" id="KW-1015">Disulfide bond</keyword>
<dbReference type="EC" id="3.4.23.2" evidence="9"/>
<keyword evidence="10" id="KW-1185">Reference proteome</keyword>
<proteinExistence type="inferred from homology"/>
<dbReference type="InterPro" id="IPR001461">
    <property type="entry name" value="Aspartic_peptidase_A1"/>
</dbReference>
<dbReference type="InterPro" id="IPR033121">
    <property type="entry name" value="PEPTIDASE_A1"/>
</dbReference>
<dbReference type="Pfam" id="PF00026">
    <property type="entry name" value="Asp"/>
    <property type="match status" value="1"/>
</dbReference>
<feature type="active site" evidence="5">
    <location>
        <position position="160"/>
    </location>
</feature>
<dbReference type="SUPFAM" id="SSF50630">
    <property type="entry name" value="Acid proteases"/>
    <property type="match status" value="1"/>
</dbReference>
<evidence type="ECO:0000256" key="5">
    <source>
        <dbReference type="PIRSR" id="PIRSR601461-1"/>
    </source>
</evidence>
<feature type="active site" evidence="5">
    <location>
        <position position="373"/>
    </location>
</feature>
<dbReference type="RefSeq" id="XP_021338468.1">
    <property type="nucleotide sequence ID" value="XM_021481882.1"/>
</dbReference>
<feature type="domain" description="Peptidase A1" evidence="8">
    <location>
        <begin position="142"/>
        <end position="482"/>
    </location>
</feature>
<dbReference type="PRINTS" id="PR00792">
    <property type="entry name" value="PEPSIN"/>
</dbReference>
<evidence type="ECO:0000256" key="6">
    <source>
        <dbReference type="PIRSR" id="PIRSR601461-2"/>
    </source>
</evidence>
<dbReference type="InterPro" id="IPR021109">
    <property type="entry name" value="Peptidase_aspartic_dom_sf"/>
</dbReference>
<keyword evidence="7" id="KW-0732">Signal</keyword>
<dbReference type="AlphaFoldDB" id="A0A1R4ABA2"/>
<dbReference type="GeneID" id="24424816"/>
<dbReference type="KEGG" id="bmic:BMR1_03g00915"/>
<dbReference type="Proteomes" id="UP000002899">
    <property type="component" value="Chromosome III"/>
</dbReference>
<reference evidence="9 10" key="3">
    <citation type="journal article" date="2016" name="Sci. Rep.">
        <title>Genome-wide diversity and gene expression profiling of Babesia microti isolates identify polymorphic genes that mediate host-pathogen interactions.</title>
        <authorList>
            <person name="Silva J.C."/>
            <person name="Cornillot E."/>
            <person name="McCracken C."/>
            <person name="Usmani-Brown S."/>
            <person name="Dwivedi A."/>
            <person name="Ifeonu O.O."/>
            <person name="Crabtree J."/>
            <person name="Gotia H.T."/>
            <person name="Virji A.Z."/>
            <person name="Reynes C."/>
            <person name="Colinge J."/>
            <person name="Kumar V."/>
            <person name="Lawres L."/>
            <person name="Pazzi J.E."/>
            <person name="Pablo J.V."/>
            <person name="Hung C."/>
            <person name="Brancato J."/>
            <person name="Kumari P."/>
            <person name="Orvis J."/>
            <person name="Tretina K."/>
            <person name="Chibucos M."/>
            <person name="Ott S."/>
            <person name="Sadzewicz L."/>
            <person name="Sengamalay N."/>
            <person name="Shetty A.C."/>
            <person name="Su Q."/>
            <person name="Tallon L."/>
            <person name="Fraser C.M."/>
            <person name="Frutos R."/>
            <person name="Molina D.M."/>
            <person name="Krause P.J."/>
            <person name="Ben Mamoun C."/>
        </authorList>
    </citation>
    <scope>NUCLEOTIDE SEQUENCE [LARGE SCALE GENOMIC DNA]</scope>
    <source>
        <strain evidence="9 10">RI</strain>
    </source>
</reference>
<evidence type="ECO:0000256" key="4">
    <source>
        <dbReference type="ARBA" id="ARBA00022801"/>
    </source>
</evidence>
<name>A0A1R4ABA2_BABMR</name>
<dbReference type="PANTHER" id="PTHR47966">
    <property type="entry name" value="BETA-SITE APP-CLEAVING ENZYME, ISOFORM A-RELATED"/>
    <property type="match status" value="1"/>
</dbReference>
<evidence type="ECO:0000256" key="1">
    <source>
        <dbReference type="ARBA" id="ARBA00007447"/>
    </source>
</evidence>
<dbReference type="InterPro" id="IPR034164">
    <property type="entry name" value="Pepsin-like_dom"/>
</dbReference>
<dbReference type="CDD" id="cd05471">
    <property type="entry name" value="pepsin_like"/>
    <property type="match status" value="1"/>
</dbReference>
<dbReference type="EMBL" id="LN871598">
    <property type="protein sequence ID" value="SJK86292.1"/>
    <property type="molecule type" value="Genomic_DNA"/>
</dbReference>
<feature type="disulfide bond" evidence="6">
    <location>
        <begin position="173"/>
        <end position="178"/>
    </location>
</feature>
<dbReference type="Gene3D" id="2.40.70.10">
    <property type="entry name" value="Acid Proteases"/>
    <property type="match status" value="2"/>
</dbReference>
<reference evidence="9 10" key="2">
    <citation type="journal article" date="2013" name="PLoS ONE">
        <title>Whole genome mapping and re-organization of the nuclear and mitochondrial genomes of Babesia microti isolates.</title>
        <authorList>
            <person name="Cornillot E."/>
            <person name="Dassouli A."/>
            <person name="Garg A."/>
            <person name="Pachikara N."/>
            <person name="Randazzo S."/>
            <person name="Depoix D."/>
            <person name="Carcy B."/>
            <person name="Delbecq S."/>
            <person name="Frutos R."/>
            <person name="Silva J.C."/>
            <person name="Sutton R."/>
            <person name="Krause P.J."/>
            <person name="Mamoun C.B."/>
        </authorList>
    </citation>
    <scope>NUCLEOTIDE SEQUENCE [LARGE SCALE GENOMIC DNA]</scope>
    <source>
        <strain evidence="9 10">RI</strain>
    </source>
</reference>
<protein>
    <submittedName>
        <fullName evidence="9">Eukaryotic aspartyl protease</fullName>
        <ecNumber evidence="9">3.4.23.2</ecNumber>
    </submittedName>
</protein>
<keyword evidence="2 9" id="KW-0645">Protease</keyword>
<comment type="similarity">
    <text evidence="1">Belongs to the peptidase A1 family.</text>
</comment>
<dbReference type="GO" id="GO:0006508">
    <property type="term" value="P:proteolysis"/>
    <property type="evidence" value="ECO:0007669"/>
    <property type="project" value="UniProtKB-KW"/>
</dbReference>
<dbReference type="VEuPathDB" id="PiroplasmaDB:BMR1_03g00915"/>
<feature type="signal peptide" evidence="7">
    <location>
        <begin position="1"/>
        <end position="20"/>
    </location>
</feature>
<reference evidence="9 10" key="1">
    <citation type="journal article" date="2012" name="Nucleic Acids Res.">
        <title>Sequencing of the smallest Apicomplexan genome from the human pathogen Babesia microti.</title>
        <authorList>
            <person name="Cornillot E."/>
            <person name="Hadj-Kaddour K."/>
            <person name="Dassouli A."/>
            <person name="Noel B."/>
            <person name="Ranwez V."/>
            <person name="Vacherie B."/>
            <person name="Augagneur Y."/>
            <person name="Bres V."/>
            <person name="Duclos A."/>
            <person name="Randazzo S."/>
            <person name="Carcy B."/>
            <person name="Debierre-Grockiego F."/>
            <person name="Delbecq S."/>
            <person name="Moubri-Menage K."/>
            <person name="Shams-Eldin H."/>
            <person name="Usmani-Brown S."/>
            <person name="Bringaud F."/>
            <person name="Wincker P."/>
            <person name="Vivares C.P."/>
            <person name="Schwarz R.T."/>
            <person name="Schetters T.P."/>
            <person name="Krause P.J."/>
            <person name="Gorenflot A."/>
            <person name="Berry V."/>
            <person name="Barbe V."/>
            <person name="Ben Mamoun C."/>
        </authorList>
    </citation>
    <scope>NUCLEOTIDE SEQUENCE [LARGE SCALE GENOMIC DNA]</scope>
    <source>
        <strain evidence="9 10">RI</strain>
    </source>
</reference>
<dbReference type="GO" id="GO:0004190">
    <property type="term" value="F:aspartic-type endopeptidase activity"/>
    <property type="evidence" value="ECO:0007669"/>
    <property type="project" value="UniProtKB-KW"/>
</dbReference>
<evidence type="ECO:0000259" key="8">
    <source>
        <dbReference type="PROSITE" id="PS51767"/>
    </source>
</evidence>
<feature type="chain" id="PRO_5012322730" evidence="7">
    <location>
        <begin position="21"/>
        <end position="489"/>
    </location>
</feature>
<organism evidence="9 10">
    <name type="scientific">Babesia microti (strain RI)</name>
    <dbReference type="NCBI Taxonomy" id="1133968"/>
    <lineage>
        <taxon>Eukaryota</taxon>
        <taxon>Sar</taxon>
        <taxon>Alveolata</taxon>
        <taxon>Apicomplexa</taxon>
        <taxon>Aconoidasida</taxon>
        <taxon>Piroplasmida</taxon>
        <taxon>Babesiidae</taxon>
        <taxon>Babesia</taxon>
    </lineage>
</organism>